<feature type="compositionally biased region" description="Polar residues" evidence="11">
    <location>
        <begin position="379"/>
        <end position="393"/>
    </location>
</feature>
<evidence type="ECO:0000256" key="8">
    <source>
        <dbReference type="ARBA" id="ARBA00023170"/>
    </source>
</evidence>
<evidence type="ECO:0000313" key="16">
    <source>
        <dbReference type="Proteomes" id="UP000823561"/>
    </source>
</evidence>
<dbReference type="PANTHER" id="PTHR25466:SF14">
    <property type="entry name" value="BUTYROPHILIN SUBFAMILY 2 MEMBER A2-LIKE-RELATED"/>
    <property type="match status" value="1"/>
</dbReference>
<feature type="region of interest" description="Disordered" evidence="11">
    <location>
        <begin position="368"/>
        <end position="393"/>
    </location>
</feature>
<evidence type="ECO:0000256" key="3">
    <source>
        <dbReference type="ARBA" id="ARBA00022692"/>
    </source>
</evidence>
<evidence type="ECO:0000256" key="13">
    <source>
        <dbReference type="SAM" id="SignalP"/>
    </source>
</evidence>
<dbReference type="InterPro" id="IPR007110">
    <property type="entry name" value="Ig-like_dom"/>
</dbReference>
<comment type="caution">
    <text evidence="15">The sequence shown here is derived from an EMBL/GenBank/DDBJ whole genome shotgun (WGS) entry which is preliminary data.</text>
</comment>
<feature type="domain" description="Ig-like" evidence="14">
    <location>
        <begin position="18"/>
        <end position="127"/>
    </location>
</feature>
<feature type="domain" description="Ig-like" evidence="14">
    <location>
        <begin position="140"/>
        <end position="219"/>
    </location>
</feature>
<dbReference type="InterPro" id="IPR013106">
    <property type="entry name" value="Ig_V-set"/>
</dbReference>
<dbReference type="FunFam" id="2.60.40.10:FF:000142">
    <property type="entry name" value="V-set domain-containing T-cell activation inhibitor 1"/>
    <property type="match status" value="1"/>
</dbReference>
<evidence type="ECO:0000256" key="5">
    <source>
        <dbReference type="ARBA" id="ARBA00022989"/>
    </source>
</evidence>
<keyword evidence="4 13" id="KW-0732">Signal</keyword>
<dbReference type="Pfam" id="PF22705">
    <property type="entry name" value="C2-set_3"/>
    <property type="match status" value="1"/>
</dbReference>
<dbReference type="SUPFAM" id="SSF48726">
    <property type="entry name" value="Immunoglobulin"/>
    <property type="match status" value="3"/>
</dbReference>
<organism evidence="15 16">
    <name type="scientific">Alosa alosa</name>
    <name type="common">allis shad</name>
    <dbReference type="NCBI Taxonomy" id="278164"/>
    <lineage>
        <taxon>Eukaryota</taxon>
        <taxon>Metazoa</taxon>
        <taxon>Chordata</taxon>
        <taxon>Craniata</taxon>
        <taxon>Vertebrata</taxon>
        <taxon>Euteleostomi</taxon>
        <taxon>Actinopterygii</taxon>
        <taxon>Neopterygii</taxon>
        <taxon>Teleostei</taxon>
        <taxon>Clupei</taxon>
        <taxon>Clupeiformes</taxon>
        <taxon>Clupeoidei</taxon>
        <taxon>Clupeidae</taxon>
        <taxon>Alosa</taxon>
    </lineage>
</organism>
<sequence length="393" mass="43064">MAWTYELILVVLLWILKITEGQNAQVTCVISKRCMLPCTIEPHGGDVVIHWYQAKNNDNPVHSYYLGKDQPFYQDSRYRGRTSLFTDLISPGNASLSLTDVKIEDQGRYKCYTSTTKGNDEQFVKVEVEGPFKSVDITLVTDTLTCSSEGLYPTPTLVWSTDPPSDTQIQPETAETQSNAQGLFSITSSVKKTSNSTYICTVTAGQTTQTSSLKQQSLSAKEGEDLIIPCSVPGANANLKDFTLTWLFDGNAKVLTFDSRTSQSEAYCPWKGHVKYTDKETAITLHNLNDNTLSGRYSCEVVTTKFRHLEETEVFLQSERGPGGPHPAAIAVPVAVVVIIIVGLVGIVVKKKICDATATAFTSENDNTACELQTDKPSSETGNAESQKLTNGQ</sequence>
<keyword evidence="5 12" id="KW-1133">Transmembrane helix</keyword>
<dbReference type="PANTHER" id="PTHR25466">
    <property type="entry name" value="T-LYMPHOCYTE ACTIVATION ANTIGEN"/>
    <property type="match status" value="1"/>
</dbReference>
<evidence type="ECO:0000256" key="4">
    <source>
        <dbReference type="ARBA" id="ARBA00022729"/>
    </source>
</evidence>
<evidence type="ECO:0000256" key="11">
    <source>
        <dbReference type="SAM" id="MobiDB-lite"/>
    </source>
</evidence>
<dbReference type="Pfam" id="PF07686">
    <property type="entry name" value="V-set"/>
    <property type="match status" value="1"/>
</dbReference>
<keyword evidence="8" id="KW-0675">Receptor</keyword>
<proteinExistence type="predicted"/>
<dbReference type="GO" id="GO:0009897">
    <property type="term" value="C:external side of plasma membrane"/>
    <property type="evidence" value="ECO:0007669"/>
    <property type="project" value="TreeGrafter"/>
</dbReference>
<name>A0AAV6FYZ6_9TELE</name>
<evidence type="ECO:0000256" key="2">
    <source>
        <dbReference type="ARBA" id="ARBA00022475"/>
    </source>
</evidence>
<dbReference type="GO" id="GO:0006955">
    <property type="term" value="P:immune response"/>
    <property type="evidence" value="ECO:0007669"/>
    <property type="project" value="TreeGrafter"/>
</dbReference>
<dbReference type="EMBL" id="JADWDJ010000016">
    <property type="protein sequence ID" value="KAG5268068.1"/>
    <property type="molecule type" value="Genomic_DNA"/>
</dbReference>
<evidence type="ECO:0000259" key="14">
    <source>
        <dbReference type="PROSITE" id="PS50835"/>
    </source>
</evidence>
<evidence type="ECO:0000256" key="6">
    <source>
        <dbReference type="ARBA" id="ARBA00023136"/>
    </source>
</evidence>
<dbReference type="GO" id="GO:0042102">
    <property type="term" value="P:positive regulation of T cell proliferation"/>
    <property type="evidence" value="ECO:0007669"/>
    <property type="project" value="TreeGrafter"/>
</dbReference>
<accession>A0AAV6FYZ6</accession>
<dbReference type="InterPro" id="IPR036179">
    <property type="entry name" value="Ig-like_dom_sf"/>
</dbReference>
<dbReference type="GO" id="GO:0071222">
    <property type="term" value="P:cellular response to lipopolysaccharide"/>
    <property type="evidence" value="ECO:0007669"/>
    <property type="project" value="TreeGrafter"/>
</dbReference>
<dbReference type="SMART" id="SM00409">
    <property type="entry name" value="IG"/>
    <property type="match status" value="2"/>
</dbReference>
<protein>
    <recommendedName>
        <fullName evidence="14">Ig-like domain-containing protein</fullName>
    </recommendedName>
</protein>
<dbReference type="Proteomes" id="UP000823561">
    <property type="component" value="Chromosome 16"/>
</dbReference>
<dbReference type="SMART" id="SM00406">
    <property type="entry name" value="IGv"/>
    <property type="match status" value="1"/>
</dbReference>
<gene>
    <name evidence="15" type="ORF">AALO_G00207890</name>
</gene>
<feature type="signal peptide" evidence="13">
    <location>
        <begin position="1"/>
        <end position="21"/>
    </location>
</feature>
<dbReference type="InterPro" id="IPR053896">
    <property type="entry name" value="BTN3A2-like_Ig-C"/>
</dbReference>
<keyword evidence="3 12" id="KW-0812">Transmembrane</keyword>
<dbReference type="GO" id="GO:0007166">
    <property type="term" value="P:cell surface receptor signaling pathway"/>
    <property type="evidence" value="ECO:0007669"/>
    <property type="project" value="TreeGrafter"/>
</dbReference>
<evidence type="ECO:0000256" key="1">
    <source>
        <dbReference type="ARBA" id="ARBA00004251"/>
    </source>
</evidence>
<evidence type="ECO:0000256" key="12">
    <source>
        <dbReference type="SAM" id="Phobius"/>
    </source>
</evidence>
<reference evidence="15" key="1">
    <citation type="submission" date="2020-10" db="EMBL/GenBank/DDBJ databases">
        <title>Chromosome-scale genome assembly of the Allis shad, Alosa alosa.</title>
        <authorList>
            <person name="Margot Z."/>
            <person name="Christophe K."/>
            <person name="Cabau C."/>
            <person name="Louis A."/>
            <person name="Berthelot C."/>
            <person name="Parey E."/>
            <person name="Roest Crollius H."/>
            <person name="Montfort J."/>
            <person name="Robinson-Rechavi M."/>
            <person name="Bucao C."/>
            <person name="Bouchez O."/>
            <person name="Gislard M."/>
            <person name="Lluch J."/>
            <person name="Milhes M."/>
            <person name="Lampietro C."/>
            <person name="Lopez Roques C."/>
            <person name="Donnadieu C."/>
            <person name="Braasch I."/>
            <person name="Desvignes T."/>
            <person name="Postlethwait J."/>
            <person name="Bobe J."/>
            <person name="Guiguen Y."/>
        </authorList>
    </citation>
    <scope>NUCLEOTIDE SEQUENCE</scope>
    <source>
        <strain evidence="15">M-15738</strain>
        <tissue evidence="15">Blood</tissue>
    </source>
</reference>
<feature type="domain" description="Ig-like" evidence="14">
    <location>
        <begin position="220"/>
        <end position="315"/>
    </location>
</feature>
<dbReference type="InterPro" id="IPR003599">
    <property type="entry name" value="Ig_sub"/>
</dbReference>
<dbReference type="InterPro" id="IPR051713">
    <property type="entry name" value="T-cell_Activation_Regulation"/>
</dbReference>
<keyword evidence="10" id="KW-0393">Immunoglobulin domain</keyword>
<dbReference type="GO" id="GO:0042130">
    <property type="term" value="P:negative regulation of T cell proliferation"/>
    <property type="evidence" value="ECO:0007669"/>
    <property type="project" value="TreeGrafter"/>
</dbReference>
<dbReference type="GO" id="GO:0031295">
    <property type="term" value="P:T cell costimulation"/>
    <property type="evidence" value="ECO:0007669"/>
    <property type="project" value="TreeGrafter"/>
</dbReference>
<dbReference type="PROSITE" id="PS50835">
    <property type="entry name" value="IG_LIKE"/>
    <property type="match status" value="3"/>
</dbReference>
<dbReference type="InterPro" id="IPR013783">
    <property type="entry name" value="Ig-like_fold"/>
</dbReference>
<feature type="transmembrane region" description="Helical" evidence="12">
    <location>
        <begin position="328"/>
        <end position="349"/>
    </location>
</feature>
<evidence type="ECO:0000313" key="15">
    <source>
        <dbReference type="EMBL" id="KAG5268068.1"/>
    </source>
</evidence>
<feature type="region of interest" description="Disordered" evidence="11">
    <location>
        <begin position="157"/>
        <end position="178"/>
    </location>
</feature>
<evidence type="ECO:0000256" key="7">
    <source>
        <dbReference type="ARBA" id="ARBA00023157"/>
    </source>
</evidence>
<comment type="subcellular location">
    <subcellularLocation>
        <location evidence="1">Cell membrane</location>
        <topology evidence="1">Single-pass type I membrane protein</topology>
    </subcellularLocation>
</comment>
<dbReference type="Gene3D" id="2.60.40.10">
    <property type="entry name" value="Immunoglobulins"/>
    <property type="match status" value="3"/>
</dbReference>
<evidence type="ECO:0000256" key="9">
    <source>
        <dbReference type="ARBA" id="ARBA00023180"/>
    </source>
</evidence>
<keyword evidence="16" id="KW-1185">Reference proteome</keyword>
<keyword evidence="9" id="KW-0325">Glycoprotein</keyword>
<dbReference type="AlphaFoldDB" id="A0AAV6FYZ6"/>
<keyword evidence="7" id="KW-1015">Disulfide bond</keyword>
<evidence type="ECO:0000256" key="10">
    <source>
        <dbReference type="ARBA" id="ARBA00023319"/>
    </source>
</evidence>
<feature type="chain" id="PRO_5043977991" description="Ig-like domain-containing protein" evidence="13">
    <location>
        <begin position="22"/>
        <end position="393"/>
    </location>
</feature>
<keyword evidence="2" id="KW-1003">Cell membrane</keyword>
<keyword evidence="6 12" id="KW-0472">Membrane</keyword>